<gene>
    <name evidence="1" type="ORF">AB1Y20_011148</name>
</gene>
<proteinExistence type="predicted"/>
<name>A0AB34INQ7_PRYPA</name>
<protein>
    <recommendedName>
        <fullName evidence="3">DDE-1 domain-containing protein</fullName>
    </recommendedName>
</protein>
<dbReference type="AlphaFoldDB" id="A0AB34INQ7"/>
<organism evidence="1 2">
    <name type="scientific">Prymnesium parvum</name>
    <name type="common">Toxic golden alga</name>
    <dbReference type="NCBI Taxonomy" id="97485"/>
    <lineage>
        <taxon>Eukaryota</taxon>
        <taxon>Haptista</taxon>
        <taxon>Haptophyta</taxon>
        <taxon>Prymnesiophyceae</taxon>
        <taxon>Prymnesiales</taxon>
        <taxon>Prymnesiaceae</taxon>
        <taxon>Prymnesium</taxon>
    </lineage>
</organism>
<dbReference type="Proteomes" id="UP001515480">
    <property type="component" value="Unassembled WGS sequence"/>
</dbReference>
<sequence>MNSQRAANVKEMEEYFRRAATIEPEVDNIRAFNCGGREVHLARVVLKEPASEQVMGAMSKLYPNRKMFGAKRDALQARTQSVLQKIGVNTSYLLVDASGCASAVVVRNAYSDTALRGKRVLLLLHALQGLGKGYAKVCMGSGTLCDRDIRNFVKSEAAVHAWGLPKTAKPTLFLILNNSATHCSVSMHSAACAKLQTYCRGMSTTLPLPVIARSITRN</sequence>
<evidence type="ECO:0000313" key="2">
    <source>
        <dbReference type="Proteomes" id="UP001515480"/>
    </source>
</evidence>
<comment type="caution">
    <text evidence="1">The sequence shown here is derived from an EMBL/GenBank/DDBJ whole genome shotgun (WGS) entry which is preliminary data.</text>
</comment>
<dbReference type="EMBL" id="JBGBPQ010000022">
    <property type="protein sequence ID" value="KAL1503084.1"/>
    <property type="molecule type" value="Genomic_DNA"/>
</dbReference>
<accession>A0AB34INQ7</accession>
<evidence type="ECO:0000313" key="1">
    <source>
        <dbReference type="EMBL" id="KAL1503084.1"/>
    </source>
</evidence>
<evidence type="ECO:0008006" key="3">
    <source>
        <dbReference type="Google" id="ProtNLM"/>
    </source>
</evidence>
<keyword evidence="2" id="KW-1185">Reference proteome</keyword>
<reference evidence="1 2" key="1">
    <citation type="journal article" date="2024" name="Science">
        <title>Giant polyketide synthase enzymes in the biosynthesis of giant marine polyether toxins.</title>
        <authorList>
            <person name="Fallon T.R."/>
            <person name="Shende V.V."/>
            <person name="Wierzbicki I.H."/>
            <person name="Pendleton A.L."/>
            <person name="Watervoot N.F."/>
            <person name="Auber R.P."/>
            <person name="Gonzalez D.J."/>
            <person name="Wisecaver J.H."/>
            <person name="Moore B.S."/>
        </authorList>
    </citation>
    <scope>NUCLEOTIDE SEQUENCE [LARGE SCALE GENOMIC DNA]</scope>
    <source>
        <strain evidence="1 2">12B1</strain>
    </source>
</reference>